<evidence type="ECO:0000256" key="1">
    <source>
        <dbReference type="ARBA" id="ARBA00022679"/>
    </source>
</evidence>
<organism evidence="4 5">
    <name type="scientific">Racocetra fulgida</name>
    <dbReference type="NCBI Taxonomy" id="60492"/>
    <lineage>
        <taxon>Eukaryota</taxon>
        <taxon>Fungi</taxon>
        <taxon>Fungi incertae sedis</taxon>
        <taxon>Mucoromycota</taxon>
        <taxon>Glomeromycotina</taxon>
        <taxon>Glomeromycetes</taxon>
        <taxon>Diversisporales</taxon>
        <taxon>Gigasporaceae</taxon>
        <taxon>Racocetra</taxon>
    </lineage>
</organism>
<reference evidence="4" key="1">
    <citation type="submission" date="2021-06" db="EMBL/GenBank/DDBJ databases">
        <authorList>
            <person name="Kallberg Y."/>
            <person name="Tangrot J."/>
            <person name="Rosling A."/>
        </authorList>
    </citation>
    <scope>NUCLEOTIDE SEQUENCE</scope>
    <source>
        <strain evidence="4">IN212</strain>
    </source>
</reference>
<comment type="caution">
    <text evidence="4">The sequence shown here is derived from an EMBL/GenBank/DDBJ whole genome shotgun (WGS) entry which is preliminary data.</text>
</comment>
<accession>A0A9N9PA56</accession>
<dbReference type="GO" id="GO:0016740">
    <property type="term" value="F:transferase activity"/>
    <property type="evidence" value="ECO:0007669"/>
    <property type="project" value="UniProtKB-KW"/>
</dbReference>
<dbReference type="EMBL" id="CAJVPZ010067694">
    <property type="protein sequence ID" value="CAG8797343.1"/>
    <property type="molecule type" value="Genomic_DNA"/>
</dbReference>
<proteinExistence type="predicted"/>
<keyword evidence="2" id="KW-0294">Fucose metabolism</keyword>
<dbReference type="Pfam" id="PF10250">
    <property type="entry name" value="O-FucT"/>
    <property type="match status" value="1"/>
</dbReference>
<protein>
    <submittedName>
        <fullName evidence="4">948_t:CDS:1</fullName>
    </submittedName>
</protein>
<evidence type="ECO:0000256" key="2">
    <source>
        <dbReference type="ARBA" id="ARBA00023253"/>
    </source>
</evidence>
<dbReference type="Proteomes" id="UP000789396">
    <property type="component" value="Unassembled WGS sequence"/>
</dbReference>
<sequence length="349" mass="40149">EDTIDSSLEIPLAEDTIDSSLETSLTEDTINSSLEISLMEDTINSSLETSLTEDTINSSLETSLTEDTINSSLETSLTDDTINSSLETSLTDDTINSSLEIPLTEDEKINIKYCQEKICKFLFPYQQPEQETRANIHTRAYIRLARSLNRTLVLPNVGGSKVRACSLYPFDFYYNIDALRKQYPDIRFITQPKFFEWTKERKVRPIAQHSWMFRDFGNQNIIKVEEGVEFGHQKKKSLCIDQFNLNITNYKVIHPGIKKKLNKEVMLKFVTDTLKTPPMTGEYEVIMILNKLPRETFPSSNKVIPYSPYIIKESKKIINKLKPYIAIHWRMESGQPPLIPKCAKNLIKT</sequence>
<gene>
    <name evidence="4" type="ORF">RFULGI_LOCUS17369</name>
</gene>
<dbReference type="GO" id="GO:0006004">
    <property type="term" value="P:fucose metabolic process"/>
    <property type="evidence" value="ECO:0007669"/>
    <property type="project" value="UniProtKB-KW"/>
</dbReference>
<dbReference type="OrthoDB" id="2020419at2759"/>
<evidence type="ECO:0000256" key="3">
    <source>
        <dbReference type="ARBA" id="ARBA00023277"/>
    </source>
</evidence>
<evidence type="ECO:0000313" key="5">
    <source>
        <dbReference type="Proteomes" id="UP000789396"/>
    </source>
</evidence>
<dbReference type="AlphaFoldDB" id="A0A9N9PA56"/>
<feature type="non-terminal residue" evidence="4">
    <location>
        <position position="1"/>
    </location>
</feature>
<evidence type="ECO:0000313" key="4">
    <source>
        <dbReference type="EMBL" id="CAG8797343.1"/>
    </source>
</evidence>
<keyword evidence="1" id="KW-0808">Transferase</keyword>
<name>A0A9N9PA56_9GLOM</name>
<keyword evidence="3" id="KW-0119">Carbohydrate metabolism</keyword>
<keyword evidence="5" id="KW-1185">Reference proteome</keyword>
<feature type="non-terminal residue" evidence="4">
    <location>
        <position position="349"/>
    </location>
</feature>
<dbReference type="InterPro" id="IPR019378">
    <property type="entry name" value="GDP-Fuc_O-FucTrfase"/>
</dbReference>